<dbReference type="InterPro" id="IPR004713">
    <property type="entry name" value="CaH_exchang"/>
</dbReference>
<keyword evidence="10" id="KW-0732">Signal</keyword>
<dbReference type="CDD" id="cd00051">
    <property type="entry name" value="EFh"/>
    <property type="match status" value="1"/>
</dbReference>
<evidence type="ECO:0000259" key="11">
    <source>
        <dbReference type="PROSITE" id="PS50222"/>
    </source>
</evidence>
<dbReference type="Pfam" id="PF13499">
    <property type="entry name" value="EF-hand_7"/>
    <property type="match status" value="1"/>
</dbReference>
<dbReference type="GO" id="GO:0015369">
    <property type="term" value="F:calcium:proton antiporter activity"/>
    <property type="evidence" value="ECO:0007669"/>
    <property type="project" value="TreeGrafter"/>
</dbReference>
<dbReference type="InterPro" id="IPR004837">
    <property type="entry name" value="NaCa_Exmemb"/>
</dbReference>
<dbReference type="GO" id="GO:0005509">
    <property type="term" value="F:calcium ion binding"/>
    <property type="evidence" value="ECO:0007669"/>
    <property type="project" value="InterPro"/>
</dbReference>
<reference evidence="12" key="2">
    <citation type="journal article" date="2024" name="Plant">
        <title>Genomic evolution and insights into agronomic trait innovations of Sesamum species.</title>
        <authorList>
            <person name="Miao H."/>
            <person name="Wang L."/>
            <person name="Qu L."/>
            <person name="Liu H."/>
            <person name="Sun Y."/>
            <person name="Le M."/>
            <person name="Wang Q."/>
            <person name="Wei S."/>
            <person name="Zheng Y."/>
            <person name="Lin W."/>
            <person name="Duan Y."/>
            <person name="Cao H."/>
            <person name="Xiong S."/>
            <person name="Wang X."/>
            <person name="Wei L."/>
            <person name="Li C."/>
            <person name="Ma Q."/>
            <person name="Ju M."/>
            <person name="Zhao R."/>
            <person name="Li G."/>
            <person name="Mu C."/>
            <person name="Tian Q."/>
            <person name="Mei H."/>
            <person name="Zhang T."/>
            <person name="Gao T."/>
            <person name="Zhang H."/>
        </authorList>
    </citation>
    <scope>NUCLEOTIDE SEQUENCE</scope>
    <source>
        <strain evidence="12">K16</strain>
    </source>
</reference>
<dbReference type="GO" id="GO:0006874">
    <property type="term" value="P:intracellular calcium ion homeostasis"/>
    <property type="evidence" value="ECO:0007669"/>
    <property type="project" value="TreeGrafter"/>
</dbReference>
<evidence type="ECO:0000313" key="12">
    <source>
        <dbReference type="EMBL" id="KAK4399191.1"/>
    </source>
</evidence>
<evidence type="ECO:0000256" key="3">
    <source>
        <dbReference type="ARBA" id="ARBA00022449"/>
    </source>
</evidence>
<evidence type="ECO:0000256" key="2">
    <source>
        <dbReference type="ARBA" id="ARBA00022448"/>
    </source>
</evidence>
<keyword evidence="6 9" id="KW-1133">Transmembrane helix</keyword>
<evidence type="ECO:0000256" key="8">
    <source>
        <dbReference type="ARBA" id="ARBA00023136"/>
    </source>
</evidence>
<dbReference type="AlphaFoldDB" id="A0AAE1WTF9"/>
<evidence type="ECO:0000256" key="4">
    <source>
        <dbReference type="ARBA" id="ARBA00022692"/>
    </source>
</evidence>
<evidence type="ECO:0000313" key="13">
    <source>
        <dbReference type="Proteomes" id="UP001289374"/>
    </source>
</evidence>
<feature type="transmembrane region" description="Helical" evidence="9">
    <location>
        <begin position="420"/>
        <end position="439"/>
    </location>
</feature>
<dbReference type="PANTHER" id="PTHR31503:SF80">
    <property type="entry name" value="EF-HAND DOMAIN-CONTAINING PROTEIN"/>
    <property type="match status" value="1"/>
</dbReference>
<comment type="caution">
    <text evidence="12">The sequence shown here is derived from an EMBL/GenBank/DDBJ whole genome shotgun (WGS) entry which is preliminary data.</text>
</comment>
<feature type="chain" id="PRO_5041998652" evidence="10">
    <location>
        <begin position="24"/>
        <end position="573"/>
    </location>
</feature>
<feature type="transmembrane region" description="Helical" evidence="9">
    <location>
        <begin position="144"/>
        <end position="166"/>
    </location>
</feature>
<dbReference type="Proteomes" id="UP001289374">
    <property type="component" value="Unassembled WGS sequence"/>
</dbReference>
<feature type="transmembrane region" description="Helical" evidence="9">
    <location>
        <begin position="547"/>
        <end position="567"/>
    </location>
</feature>
<evidence type="ECO:0000256" key="6">
    <source>
        <dbReference type="ARBA" id="ARBA00022989"/>
    </source>
</evidence>
<dbReference type="SUPFAM" id="SSF47473">
    <property type="entry name" value="EF-hand"/>
    <property type="match status" value="1"/>
</dbReference>
<proteinExistence type="predicted"/>
<evidence type="ECO:0000256" key="9">
    <source>
        <dbReference type="SAM" id="Phobius"/>
    </source>
</evidence>
<evidence type="ECO:0000256" key="5">
    <source>
        <dbReference type="ARBA" id="ARBA00022837"/>
    </source>
</evidence>
<gene>
    <name evidence="12" type="ORF">Sango_1394600</name>
</gene>
<evidence type="ECO:0000256" key="1">
    <source>
        <dbReference type="ARBA" id="ARBA00004127"/>
    </source>
</evidence>
<evidence type="ECO:0000256" key="10">
    <source>
        <dbReference type="SAM" id="SignalP"/>
    </source>
</evidence>
<feature type="domain" description="EF-hand" evidence="11">
    <location>
        <begin position="333"/>
        <end position="368"/>
    </location>
</feature>
<feature type="transmembrane region" description="Helical" evidence="9">
    <location>
        <begin position="451"/>
        <end position="475"/>
    </location>
</feature>
<accession>A0AAE1WTF9</accession>
<dbReference type="PROSITE" id="PS50222">
    <property type="entry name" value="EF_HAND_2"/>
    <property type="match status" value="2"/>
</dbReference>
<organism evidence="12 13">
    <name type="scientific">Sesamum angolense</name>
    <dbReference type="NCBI Taxonomy" id="2727404"/>
    <lineage>
        <taxon>Eukaryota</taxon>
        <taxon>Viridiplantae</taxon>
        <taxon>Streptophyta</taxon>
        <taxon>Embryophyta</taxon>
        <taxon>Tracheophyta</taxon>
        <taxon>Spermatophyta</taxon>
        <taxon>Magnoliopsida</taxon>
        <taxon>eudicotyledons</taxon>
        <taxon>Gunneridae</taxon>
        <taxon>Pentapetalae</taxon>
        <taxon>asterids</taxon>
        <taxon>lamiids</taxon>
        <taxon>Lamiales</taxon>
        <taxon>Pedaliaceae</taxon>
        <taxon>Sesamum</taxon>
    </lineage>
</organism>
<feature type="domain" description="EF-hand" evidence="11">
    <location>
        <begin position="293"/>
        <end position="328"/>
    </location>
</feature>
<feature type="transmembrane region" description="Helical" evidence="9">
    <location>
        <begin position="521"/>
        <end position="540"/>
    </location>
</feature>
<dbReference type="Pfam" id="PF01699">
    <property type="entry name" value="Na_Ca_ex"/>
    <property type="match status" value="1"/>
</dbReference>
<feature type="signal peptide" evidence="10">
    <location>
        <begin position="1"/>
        <end position="23"/>
    </location>
</feature>
<dbReference type="InterPro" id="IPR018247">
    <property type="entry name" value="EF_Hand_1_Ca_BS"/>
</dbReference>
<feature type="transmembrane region" description="Helical" evidence="9">
    <location>
        <begin position="240"/>
        <end position="262"/>
    </location>
</feature>
<reference evidence="12" key="1">
    <citation type="submission" date="2020-06" db="EMBL/GenBank/DDBJ databases">
        <authorList>
            <person name="Li T."/>
            <person name="Hu X."/>
            <person name="Zhang T."/>
            <person name="Song X."/>
            <person name="Zhang H."/>
            <person name="Dai N."/>
            <person name="Sheng W."/>
            <person name="Hou X."/>
            <person name="Wei L."/>
        </authorList>
    </citation>
    <scope>NUCLEOTIDE SEQUENCE</scope>
    <source>
        <strain evidence="12">K16</strain>
        <tissue evidence="12">Leaf</tissue>
    </source>
</reference>
<feature type="transmembrane region" description="Helical" evidence="9">
    <location>
        <begin position="62"/>
        <end position="84"/>
    </location>
</feature>
<keyword evidence="7" id="KW-0406">Ion transport</keyword>
<feature type="transmembrane region" description="Helical" evidence="9">
    <location>
        <begin position="119"/>
        <end position="137"/>
    </location>
</feature>
<keyword evidence="4 9" id="KW-0812">Transmembrane</keyword>
<keyword evidence="13" id="KW-1185">Reference proteome</keyword>
<dbReference type="SMART" id="SM00054">
    <property type="entry name" value="EFh"/>
    <property type="match status" value="2"/>
</dbReference>
<dbReference type="InterPro" id="IPR011992">
    <property type="entry name" value="EF-hand-dom_pair"/>
</dbReference>
<keyword evidence="8 9" id="KW-0472">Membrane</keyword>
<evidence type="ECO:0000256" key="7">
    <source>
        <dbReference type="ARBA" id="ARBA00023065"/>
    </source>
</evidence>
<comment type="subcellular location">
    <subcellularLocation>
        <location evidence="1">Endomembrane system</location>
        <topology evidence="1">Multi-pass membrane protein</topology>
    </subcellularLocation>
</comment>
<dbReference type="PANTHER" id="PTHR31503">
    <property type="entry name" value="VACUOLAR CALCIUM ION TRANSPORTER"/>
    <property type="match status" value="1"/>
</dbReference>
<keyword evidence="5" id="KW-0106">Calcium</keyword>
<dbReference type="GO" id="GO:0016020">
    <property type="term" value="C:membrane"/>
    <property type="evidence" value="ECO:0007669"/>
    <property type="project" value="InterPro"/>
</dbReference>
<keyword evidence="2" id="KW-0813">Transport</keyword>
<keyword evidence="3" id="KW-0050">Antiport</keyword>
<name>A0AAE1WTF9_9LAMI</name>
<dbReference type="PROSITE" id="PS00018">
    <property type="entry name" value="EF_HAND_1"/>
    <property type="match status" value="2"/>
</dbReference>
<dbReference type="Gene3D" id="1.10.238.10">
    <property type="entry name" value="EF-hand"/>
    <property type="match status" value="1"/>
</dbReference>
<dbReference type="GO" id="GO:0012505">
    <property type="term" value="C:endomembrane system"/>
    <property type="evidence" value="ECO:0007669"/>
    <property type="project" value="UniProtKB-SubCell"/>
</dbReference>
<dbReference type="InterPro" id="IPR002048">
    <property type="entry name" value="EF_hand_dom"/>
</dbReference>
<dbReference type="EMBL" id="JACGWL010000007">
    <property type="protein sequence ID" value="KAK4399191.1"/>
    <property type="molecule type" value="Genomic_DNA"/>
</dbReference>
<protein>
    <submittedName>
        <fullName evidence="12">Sodium/calcium exchanger NCL1</fullName>
    </submittedName>
</protein>
<sequence length="573" mass="62980">MAKMKRLAFISLLLLLVSHLTHSRSIREDSNLAISDDGESKSSSFLEWSYLSATTETCEPTYGFLPCSSNVWGLLFLIVVYEFLLSLGGKYVATGSNLFFQIIGPGIFGASLFQFLGTIPQIVLILVSTLSGSLEAAQQRASLGMGLVAGTTVMLLTLVWGTSVVLGSYDLSAAITIDKSGSSKSDVDITDYCCSSSAGLWHCYGCGNKLYCTDNVDNVGSFSHPSAGKSFQFVVREKSDYSYCSLIVTFILLFAYIFYQIFQPWIQNRRFEYLMNKYAKDKLLRLLSTNGKPDTRKIQELFSKIDKDGSRSVSAAELRVLLLGVKMDDDDLSTDRDVENILGSFDTSGDGRISQDEFIKGMTTLISDISDQTPDRIKIAGGNNSQNNSQLQQGLLTSSTRTSTSKVQRFSNSWLNYSRALFFVTVGTVMLCALGEPLIKSVVGFSQATNLPSFCVSYLAIPFALNYGAAIQSIASSRQKTQKSISLTLSALYGGVYMNNIIGLIVFLAPVYARNLQADSFAEILVVLIICILMTLLTSFRTTFPRWLGYLVLLLYPISLALIYLVTSVLNWS</sequence>
<feature type="transmembrane region" description="Helical" evidence="9">
    <location>
        <begin position="487"/>
        <end position="509"/>
    </location>
</feature>